<comment type="subunit">
    <text evidence="8">The complex is composed of two ATP-binding proteins (PotA), two transmembrane proteins (PotB and PotC) and a solute-binding protein (PotD).</text>
</comment>
<dbReference type="PANTHER" id="PTHR42781">
    <property type="entry name" value="SPERMIDINE/PUTRESCINE IMPORT ATP-BINDING PROTEIN POTA"/>
    <property type="match status" value="1"/>
</dbReference>
<dbReference type="InterPro" id="IPR005893">
    <property type="entry name" value="PotA-like"/>
</dbReference>
<keyword evidence="5 8" id="KW-0067">ATP-binding</keyword>
<comment type="catalytic activity">
    <reaction evidence="8">
        <text>ATP + H2O + polyamine-[polyamine-binding protein]Side 1 = ADP + phosphate + polyamineSide 2 + [polyamine-binding protein]Side 1.</text>
        <dbReference type="EC" id="7.6.2.11"/>
    </reaction>
</comment>
<keyword evidence="6 8" id="KW-1278">Translocase</keyword>
<dbReference type="SUPFAM" id="SSF52540">
    <property type="entry name" value="P-loop containing nucleoside triphosphate hydrolases"/>
    <property type="match status" value="1"/>
</dbReference>
<evidence type="ECO:0000256" key="4">
    <source>
        <dbReference type="ARBA" id="ARBA00022741"/>
    </source>
</evidence>
<dbReference type="InterPro" id="IPR013611">
    <property type="entry name" value="Transp-assoc_OB_typ2"/>
</dbReference>
<keyword evidence="2 8" id="KW-0813">Transport</keyword>
<feature type="domain" description="ABC transporter" evidence="9">
    <location>
        <begin position="20"/>
        <end position="250"/>
    </location>
</feature>
<dbReference type="Proteomes" id="UP000238634">
    <property type="component" value="Unassembled WGS sequence"/>
</dbReference>
<evidence type="ECO:0000256" key="3">
    <source>
        <dbReference type="ARBA" id="ARBA00022475"/>
    </source>
</evidence>
<evidence type="ECO:0000256" key="7">
    <source>
        <dbReference type="ARBA" id="ARBA00023136"/>
    </source>
</evidence>
<accession>A0A2T1D310</accession>
<dbReference type="OrthoDB" id="508245at2"/>
<dbReference type="FunFam" id="3.40.50.300:FF:000133">
    <property type="entry name" value="Spermidine/putrescine import ATP-binding protein PotA"/>
    <property type="match status" value="1"/>
</dbReference>
<reference evidence="10 11" key="1">
    <citation type="submission" date="2018-02" db="EMBL/GenBank/DDBJ databases">
        <authorList>
            <person name="Cohen D.B."/>
            <person name="Kent A.D."/>
        </authorList>
    </citation>
    <scope>NUCLEOTIDE SEQUENCE [LARGE SCALE GENOMIC DNA]</scope>
    <source>
        <strain evidence="10 11">ULC007</strain>
    </source>
</reference>
<dbReference type="InterPro" id="IPR050093">
    <property type="entry name" value="ABC_SmlMolc_Importer"/>
</dbReference>
<dbReference type="Pfam" id="PF08402">
    <property type="entry name" value="TOBE_2"/>
    <property type="match status" value="1"/>
</dbReference>
<dbReference type="CDD" id="cd03300">
    <property type="entry name" value="ABC_PotA_N"/>
    <property type="match status" value="1"/>
</dbReference>
<dbReference type="SUPFAM" id="SSF50331">
    <property type="entry name" value="MOP-like"/>
    <property type="match status" value="1"/>
</dbReference>
<dbReference type="SMART" id="SM00382">
    <property type="entry name" value="AAA"/>
    <property type="match status" value="1"/>
</dbReference>
<sequence>MSQTATQNQQATDTHVGFDVELRKVFKVFNGDTVVRGVDLSIRRGEFFSILGPSGCGKTTTLRLIAGFETPSAGDVLIRGQSMLNVPPYRRPANTVFQNYALFSHLTVWENVAFGLRIKKCRKSETQERVKEALKLVKMDGFANRFPAQLSGGQQQRVALARALINRPTVVLLDEPLGALDLKLRKEMQVELSNLHQELGVTFVLVTHDQEEALSLSDRIAVMVEGKVEQIGTPSQIYDRPQTPFVADFIGDTNLFRGKIEGAHPTMLWIITDRGLKMKVQPTDASGLPLTSGAVVVSVRPEKVNVSFSPPDDAINCFEGRLKHVMYLGTHVHYVVQLRSGDQLTVRQPNALNVPDSDTPIYLHWGADDCLALPE</sequence>
<gene>
    <name evidence="8" type="primary">potA</name>
    <name evidence="10" type="ORF">C7B65_25760</name>
</gene>
<keyword evidence="11" id="KW-1185">Reference proteome</keyword>
<evidence type="ECO:0000256" key="5">
    <source>
        <dbReference type="ARBA" id="ARBA00022840"/>
    </source>
</evidence>
<dbReference type="GO" id="GO:0016887">
    <property type="term" value="F:ATP hydrolysis activity"/>
    <property type="evidence" value="ECO:0007669"/>
    <property type="project" value="InterPro"/>
</dbReference>
<reference evidence="10 11" key="2">
    <citation type="submission" date="2018-03" db="EMBL/GenBank/DDBJ databases">
        <title>The ancient ancestry and fast evolution of plastids.</title>
        <authorList>
            <person name="Moore K.R."/>
            <person name="Magnabosco C."/>
            <person name="Momper L."/>
            <person name="Gold D.A."/>
            <person name="Bosak T."/>
            <person name="Fournier G.P."/>
        </authorList>
    </citation>
    <scope>NUCLEOTIDE SEQUENCE [LARGE SCALE GENOMIC DNA]</scope>
    <source>
        <strain evidence="10 11">ULC007</strain>
    </source>
</reference>
<dbReference type="EC" id="7.6.2.11" evidence="8"/>
<dbReference type="NCBIfam" id="TIGR01187">
    <property type="entry name" value="potA"/>
    <property type="match status" value="1"/>
</dbReference>
<organism evidence="10 11">
    <name type="scientific">Phormidesmis priestleyi ULC007</name>
    <dbReference type="NCBI Taxonomy" id="1920490"/>
    <lineage>
        <taxon>Bacteria</taxon>
        <taxon>Bacillati</taxon>
        <taxon>Cyanobacteriota</taxon>
        <taxon>Cyanophyceae</taxon>
        <taxon>Leptolyngbyales</taxon>
        <taxon>Leptolyngbyaceae</taxon>
        <taxon>Phormidesmis</taxon>
    </lineage>
</organism>
<dbReference type="Pfam" id="PF00005">
    <property type="entry name" value="ABC_tran"/>
    <property type="match status" value="1"/>
</dbReference>
<keyword evidence="4 8" id="KW-0547">Nucleotide-binding</keyword>
<protein>
    <recommendedName>
        <fullName evidence="8">Spermidine/putrescine import ATP-binding protein PotA</fullName>
        <ecNumber evidence="8">7.6.2.11</ecNumber>
    </recommendedName>
</protein>
<dbReference type="Gene3D" id="3.40.50.300">
    <property type="entry name" value="P-loop containing nucleotide triphosphate hydrolases"/>
    <property type="match status" value="1"/>
</dbReference>
<keyword evidence="3 8" id="KW-1003">Cell membrane</keyword>
<dbReference type="GO" id="GO:0015594">
    <property type="term" value="F:ABC-type putrescine transporter activity"/>
    <property type="evidence" value="ECO:0007669"/>
    <property type="project" value="InterPro"/>
</dbReference>
<dbReference type="Gene3D" id="2.40.50.100">
    <property type="match status" value="1"/>
</dbReference>
<dbReference type="InterPro" id="IPR017871">
    <property type="entry name" value="ABC_transporter-like_CS"/>
</dbReference>
<dbReference type="GO" id="GO:0043190">
    <property type="term" value="C:ATP-binding cassette (ABC) transporter complex"/>
    <property type="evidence" value="ECO:0007669"/>
    <property type="project" value="InterPro"/>
</dbReference>
<dbReference type="InterPro" id="IPR017879">
    <property type="entry name" value="PotA_ATP-bd"/>
</dbReference>
<dbReference type="GO" id="GO:0005524">
    <property type="term" value="F:ATP binding"/>
    <property type="evidence" value="ECO:0007669"/>
    <property type="project" value="UniProtKB-KW"/>
</dbReference>
<dbReference type="InterPro" id="IPR003593">
    <property type="entry name" value="AAA+_ATPase"/>
</dbReference>
<proteinExistence type="inferred from homology"/>
<dbReference type="InterPro" id="IPR003439">
    <property type="entry name" value="ABC_transporter-like_ATP-bd"/>
</dbReference>
<evidence type="ECO:0000256" key="6">
    <source>
        <dbReference type="ARBA" id="ARBA00022967"/>
    </source>
</evidence>
<comment type="caution">
    <text evidence="10">The sequence shown here is derived from an EMBL/GenBank/DDBJ whole genome shotgun (WGS) entry which is preliminary data.</text>
</comment>
<evidence type="ECO:0000256" key="1">
    <source>
        <dbReference type="ARBA" id="ARBA00004417"/>
    </source>
</evidence>
<dbReference type="AlphaFoldDB" id="A0A2T1D310"/>
<dbReference type="EMBL" id="PVWG01000076">
    <property type="protein sequence ID" value="PSB14821.1"/>
    <property type="molecule type" value="Genomic_DNA"/>
</dbReference>
<comment type="similarity">
    <text evidence="8">Belongs to the ABC transporter superfamily. Spermidine/putrescine importer (TC 3.A.1.11.1) family.</text>
</comment>
<dbReference type="RefSeq" id="WP_073075246.1">
    <property type="nucleotide sequence ID" value="NZ_MPPI01000069.1"/>
</dbReference>
<comment type="subcellular location">
    <subcellularLocation>
        <location evidence="1">Cell inner membrane</location>
        <topology evidence="1">Peripheral membrane protein</topology>
    </subcellularLocation>
</comment>
<evidence type="ECO:0000259" key="9">
    <source>
        <dbReference type="PROSITE" id="PS50893"/>
    </source>
</evidence>
<name>A0A2T1D310_9CYAN</name>
<evidence type="ECO:0000256" key="2">
    <source>
        <dbReference type="ARBA" id="ARBA00022448"/>
    </source>
</evidence>
<evidence type="ECO:0000256" key="8">
    <source>
        <dbReference type="RuleBase" id="RU364083"/>
    </source>
</evidence>
<comment type="function">
    <text evidence="8">Part of the ABC transporter complex PotABCD involved in spermidine/putrescine import. Responsible for energy coupling to the transport system.</text>
</comment>
<dbReference type="InterPro" id="IPR027417">
    <property type="entry name" value="P-loop_NTPase"/>
</dbReference>
<keyword evidence="7 8" id="KW-0472">Membrane</keyword>
<evidence type="ECO:0000313" key="11">
    <source>
        <dbReference type="Proteomes" id="UP000238634"/>
    </source>
</evidence>
<evidence type="ECO:0000313" key="10">
    <source>
        <dbReference type="EMBL" id="PSB14821.1"/>
    </source>
</evidence>
<dbReference type="PROSITE" id="PS50893">
    <property type="entry name" value="ABC_TRANSPORTER_2"/>
    <property type="match status" value="1"/>
</dbReference>
<dbReference type="InterPro" id="IPR008995">
    <property type="entry name" value="Mo/tungstate-bd_C_term_dom"/>
</dbReference>
<dbReference type="STRING" id="1920490.GCA_001895925_03355"/>
<dbReference type="PROSITE" id="PS00211">
    <property type="entry name" value="ABC_TRANSPORTER_1"/>
    <property type="match status" value="1"/>
</dbReference>
<dbReference type="PANTHER" id="PTHR42781:SF4">
    <property type="entry name" value="SPERMIDINE_PUTRESCINE IMPORT ATP-BINDING PROTEIN POTA"/>
    <property type="match status" value="1"/>
</dbReference>